<keyword evidence="1" id="KW-0472">Membrane</keyword>
<dbReference type="RefSeq" id="WP_238276726.1">
    <property type="nucleotide sequence ID" value="NZ_BPQL01000017.1"/>
</dbReference>
<feature type="transmembrane region" description="Helical" evidence="1">
    <location>
        <begin position="35"/>
        <end position="54"/>
    </location>
</feature>
<keyword evidence="3" id="KW-1185">Reference proteome</keyword>
<dbReference type="Proteomes" id="UP001549145">
    <property type="component" value="Unassembled WGS sequence"/>
</dbReference>
<dbReference type="EMBL" id="JBEPMM010000008">
    <property type="protein sequence ID" value="MET3693380.1"/>
    <property type="molecule type" value="Genomic_DNA"/>
</dbReference>
<reference evidence="2 3" key="1">
    <citation type="submission" date="2024-06" db="EMBL/GenBank/DDBJ databases">
        <title>Genomic Encyclopedia of Type Strains, Phase IV (KMG-IV): sequencing the most valuable type-strain genomes for metagenomic binning, comparative biology and taxonomic classification.</title>
        <authorList>
            <person name="Goeker M."/>
        </authorList>
    </citation>
    <scope>NUCLEOTIDE SEQUENCE [LARGE SCALE GENOMIC DNA]</scope>
    <source>
        <strain evidence="2 3">DSM 21331</strain>
    </source>
</reference>
<evidence type="ECO:0000256" key="1">
    <source>
        <dbReference type="SAM" id="Phobius"/>
    </source>
</evidence>
<proteinExistence type="predicted"/>
<organism evidence="2 3">
    <name type="scientific">Methylobacterium goesingense</name>
    <dbReference type="NCBI Taxonomy" id="243690"/>
    <lineage>
        <taxon>Bacteria</taxon>
        <taxon>Pseudomonadati</taxon>
        <taxon>Pseudomonadota</taxon>
        <taxon>Alphaproteobacteria</taxon>
        <taxon>Hyphomicrobiales</taxon>
        <taxon>Methylobacteriaceae</taxon>
        <taxon>Methylobacterium</taxon>
    </lineage>
</organism>
<keyword evidence="1" id="KW-1133">Transmembrane helix</keyword>
<evidence type="ECO:0000313" key="2">
    <source>
        <dbReference type="EMBL" id="MET3693380.1"/>
    </source>
</evidence>
<keyword evidence="1" id="KW-0812">Transmembrane</keyword>
<name>A0ABV2L973_9HYPH</name>
<comment type="caution">
    <text evidence="2">The sequence shown here is derived from an EMBL/GenBank/DDBJ whole genome shotgun (WGS) entry which is preliminary data.</text>
</comment>
<gene>
    <name evidence="2" type="ORF">ABID43_002930</name>
</gene>
<sequence>MWFTSVLALWSAYWAAMFAQVAHLRSLDDGAGVVAFSWLSRGLLAVGAGLFLVAKLSPHGQGL</sequence>
<evidence type="ECO:0008006" key="4">
    <source>
        <dbReference type="Google" id="ProtNLM"/>
    </source>
</evidence>
<protein>
    <recommendedName>
        <fullName evidence="4">EamA family transporter</fullName>
    </recommendedName>
</protein>
<evidence type="ECO:0000313" key="3">
    <source>
        <dbReference type="Proteomes" id="UP001549145"/>
    </source>
</evidence>
<accession>A0ABV2L973</accession>